<sequence>MSVKEDQHRQPGSCILFESPDHSTVLVDIPCSIEEAQVLPGHIVKRRIISSDPVETPWKTPEPKKDLGQSTSALSAIAELMTLESVKAALQNVRDNYRGPWCLPRVSRDADSNDDSSSLNDTRKRKQTDPAVETVDAALKPLVPERSHYHLGTIESQRETFLADSPMFDLIVLDPPWPSRSVKRKQNSYMIAYGMREARDLLGQIPVSARLKANGLVAVWVTNKPAAVNLLTSPTGMFSEWGLELVGEWIWLKVTSIGEPVIDIESQWRKPWERLLLGRRRDCAVKAPIPTKVIIGVPDTHSRKPNLRPFFESIMPQNYTGLEVFARNLTAGWWSWGNEVLYFQQEHHWVEITDDK</sequence>
<keyword evidence="2" id="KW-1185">Reference proteome</keyword>
<comment type="caution">
    <text evidence="1">The sequence shown here is derived from an EMBL/GenBank/DDBJ whole genome shotgun (WGS) entry which is preliminary data.</text>
</comment>
<protein>
    <submittedName>
        <fullName evidence="1">MT-A70-domain-containing protein</fullName>
    </submittedName>
</protein>
<evidence type="ECO:0000313" key="2">
    <source>
        <dbReference type="Proteomes" id="UP001497680"/>
    </source>
</evidence>
<name>A0ACC0DFY2_9PEZI</name>
<reference evidence="1 2" key="1">
    <citation type="journal article" date="2022" name="New Phytol.">
        <title>Ecological generalism drives hyperdiversity of secondary metabolite gene clusters in xylarialean endophytes.</title>
        <authorList>
            <person name="Franco M.E.E."/>
            <person name="Wisecaver J.H."/>
            <person name="Arnold A.E."/>
            <person name="Ju Y.M."/>
            <person name="Slot J.C."/>
            <person name="Ahrendt S."/>
            <person name="Moore L.P."/>
            <person name="Eastman K.E."/>
            <person name="Scott K."/>
            <person name="Konkel Z."/>
            <person name="Mondo S.J."/>
            <person name="Kuo A."/>
            <person name="Hayes R.D."/>
            <person name="Haridas S."/>
            <person name="Andreopoulos B."/>
            <person name="Riley R."/>
            <person name="LaButti K."/>
            <person name="Pangilinan J."/>
            <person name="Lipzen A."/>
            <person name="Amirebrahimi M."/>
            <person name="Yan J."/>
            <person name="Adam C."/>
            <person name="Keymanesh K."/>
            <person name="Ng V."/>
            <person name="Louie K."/>
            <person name="Northen T."/>
            <person name="Drula E."/>
            <person name="Henrissat B."/>
            <person name="Hsieh H.M."/>
            <person name="Youens-Clark K."/>
            <person name="Lutzoni F."/>
            <person name="Miadlikowska J."/>
            <person name="Eastwood D.C."/>
            <person name="Hamelin R.C."/>
            <person name="Grigoriev I.V."/>
            <person name="U'Ren J.M."/>
        </authorList>
    </citation>
    <scope>NUCLEOTIDE SEQUENCE [LARGE SCALE GENOMIC DNA]</scope>
    <source>
        <strain evidence="1 2">ER1909</strain>
    </source>
</reference>
<gene>
    <name evidence="1" type="ORF">F4821DRAFT_281251</name>
</gene>
<proteinExistence type="predicted"/>
<dbReference type="EMBL" id="MU394287">
    <property type="protein sequence ID" value="KAI6091360.1"/>
    <property type="molecule type" value="Genomic_DNA"/>
</dbReference>
<accession>A0ACC0DFY2</accession>
<evidence type="ECO:0000313" key="1">
    <source>
        <dbReference type="EMBL" id="KAI6091360.1"/>
    </source>
</evidence>
<organism evidence="1 2">
    <name type="scientific">Hypoxylon rubiginosum</name>
    <dbReference type="NCBI Taxonomy" id="110542"/>
    <lineage>
        <taxon>Eukaryota</taxon>
        <taxon>Fungi</taxon>
        <taxon>Dikarya</taxon>
        <taxon>Ascomycota</taxon>
        <taxon>Pezizomycotina</taxon>
        <taxon>Sordariomycetes</taxon>
        <taxon>Xylariomycetidae</taxon>
        <taxon>Xylariales</taxon>
        <taxon>Hypoxylaceae</taxon>
        <taxon>Hypoxylon</taxon>
    </lineage>
</organism>
<dbReference type="Proteomes" id="UP001497680">
    <property type="component" value="Unassembled WGS sequence"/>
</dbReference>